<name>A0A173W8E6_9FIRM</name>
<proteinExistence type="predicted"/>
<evidence type="ECO:0000313" key="3">
    <source>
        <dbReference type="Proteomes" id="UP000095439"/>
    </source>
</evidence>
<evidence type="ECO:0000256" key="1">
    <source>
        <dbReference type="SAM" id="Coils"/>
    </source>
</evidence>
<accession>A0A173W8E6</accession>
<protein>
    <submittedName>
        <fullName evidence="2">Uncharacterized protein</fullName>
    </submittedName>
</protein>
<sequence length="188" mass="21263">MQLSATELGKEYGLSGEEMNRVLVKLGYLMGEPGDYDVTIKGRPYAVTKNFHRGTGGYGYYNRYWNTRTFDDSIKDVLEVTKELVSEVRAEIEEGKLLRAAVRKAAREKANAEFLAKEAAKQAEKLKVEKELAEALTKKENWKTVGKVGLVASGILLTGYGVYKVTPYLKQWREKSKKVKEKETVETE</sequence>
<dbReference type="RefSeq" id="WP_055179988.1">
    <property type="nucleotide sequence ID" value="NZ_CABIWY010000001.1"/>
</dbReference>
<keyword evidence="1" id="KW-0175">Coiled coil</keyword>
<dbReference type="AlphaFoldDB" id="A0A173W8E6"/>
<feature type="coiled-coil region" evidence="1">
    <location>
        <begin position="98"/>
        <end position="136"/>
    </location>
</feature>
<gene>
    <name evidence="2" type="ORF">ERS852423_00087</name>
</gene>
<dbReference type="EMBL" id="CYYY01000001">
    <property type="protein sequence ID" value="CUN35226.1"/>
    <property type="molecule type" value="Genomic_DNA"/>
</dbReference>
<organism evidence="2 3">
    <name type="scientific">Dorea longicatena</name>
    <dbReference type="NCBI Taxonomy" id="88431"/>
    <lineage>
        <taxon>Bacteria</taxon>
        <taxon>Bacillati</taxon>
        <taxon>Bacillota</taxon>
        <taxon>Clostridia</taxon>
        <taxon>Lachnospirales</taxon>
        <taxon>Lachnospiraceae</taxon>
        <taxon>Dorea</taxon>
    </lineage>
</organism>
<evidence type="ECO:0000313" key="2">
    <source>
        <dbReference type="EMBL" id="CUN35226.1"/>
    </source>
</evidence>
<reference evidence="2 3" key="1">
    <citation type="submission" date="2015-09" db="EMBL/GenBank/DDBJ databases">
        <authorList>
            <consortium name="Pathogen Informatics"/>
        </authorList>
    </citation>
    <scope>NUCLEOTIDE SEQUENCE [LARGE SCALE GENOMIC DNA]</scope>
    <source>
        <strain evidence="2 3">2789STDY5608866</strain>
    </source>
</reference>
<dbReference type="Proteomes" id="UP000095439">
    <property type="component" value="Unassembled WGS sequence"/>
</dbReference>